<feature type="compositionally biased region" description="Basic and acidic residues" evidence="1">
    <location>
        <begin position="146"/>
        <end position="157"/>
    </location>
</feature>
<dbReference type="InterPro" id="IPR029523">
    <property type="entry name" value="INO80B/Ies2"/>
</dbReference>
<evidence type="ECO:0000256" key="1">
    <source>
        <dbReference type="SAM" id="MobiDB-lite"/>
    </source>
</evidence>
<name>A0A1B6JAU9_9HEMI</name>
<dbReference type="AlphaFoldDB" id="A0A1B6JAU9"/>
<feature type="domain" description="INO80 complex subunit B-like conserved region" evidence="2">
    <location>
        <begin position="179"/>
        <end position="252"/>
    </location>
</feature>
<feature type="region of interest" description="Disordered" evidence="1">
    <location>
        <begin position="185"/>
        <end position="229"/>
    </location>
</feature>
<reference evidence="3" key="1">
    <citation type="submission" date="2015-11" db="EMBL/GenBank/DDBJ databases">
        <title>De novo transcriptome assembly of four potential Pierce s Disease insect vectors from Arizona vineyards.</title>
        <authorList>
            <person name="Tassone E.E."/>
        </authorList>
    </citation>
    <scope>NUCLEOTIDE SEQUENCE</scope>
</reference>
<feature type="region of interest" description="Disordered" evidence="1">
    <location>
        <begin position="1"/>
        <end position="169"/>
    </location>
</feature>
<dbReference type="CDD" id="cd23021">
    <property type="entry name" value="zf-HIT_IN80B"/>
    <property type="match status" value="1"/>
</dbReference>
<protein>
    <recommendedName>
        <fullName evidence="2">INO80 complex subunit B-like conserved region domain-containing protein</fullName>
    </recommendedName>
</protein>
<dbReference type="PANTHER" id="PTHR21561">
    <property type="entry name" value="INO80 COMPLEX SUBUNIT B"/>
    <property type="match status" value="1"/>
</dbReference>
<dbReference type="SMART" id="SM01406">
    <property type="entry name" value="PAPA-1"/>
    <property type="match status" value="1"/>
</dbReference>
<organism evidence="3">
    <name type="scientific">Homalodisca liturata</name>
    <dbReference type="NCBI Taxonomy" id="320908"/>
    <lineage>
        <taxon>Eukaryota</taxon>
        <taxon>Metazoa</taxon>
        <taxon>Ecdysozoa</taxon>
        <taxon>Arthropoda</taxon>
        <taxon>Hexapoda</taxon>
        <taxon>Insecta</taxon>
        <taxon>Pterygota</taxon>
        <taxon>Neoptera</taxon>
        <taxon>Paraneoptera</taxon>
        <taxon>Hemiptera</taxon>
        <taxon>Auchenorrhyncha</taxon>
        <taxon>Membracoidea</taxon>
        <taxon>Cicadellidae</taxon>
        <taxon>Cicadellinae</taxon>
        <taxon>Proconiini</taxon>
        <taxon>Homalodisca</taxon>
    </lineage>
</organism>
<feature type="compositionally biased region" description="Basic residues" evidence="1">
    <location>
        <begin position="26"/>
        <end position="41"/>
    </location>
</feature>
<evidence type="ECO:0000313" key="3">
    <source>
        <dbReference type="EMBL" id="JAS96278.1"/>
    </source>
</evidence>
<evidence type="ECO:0000259" key="2">
    <source>
        <dbReference type="SMART" id="SM01406"/>
    </source>
</evidence>
<dbReference type="PANTHER" id="PTHR21561:SF12">
    <property type="entry name" value="INO80 COMPLEX SUBUNIT B"/>
    <property type="match status" value="1"/>
</dbReference>
<feature type="compositionally biased region" description="Basic and acidic residues" evidence="1">
    <location>
        <begin position="109"/>
        <end position="138"/>
    </location>
</feature>
<dbReference type="InterPro" id="IPR007529">
    <property type="entry name" value="Znf_HIT"/>
</dbReference>
<proteinExistence type="predicted"/>
<dbReference type="GO" id="GO:0006338">
    <property type="term" value="P:chromatin remodeling"/>
    <property type="evidence" value="ECO:0007669"/>
    <property type="project" value="InterPro"/>
</dbReference>
<feature type="compositionally biased region" description="Low complexity" evidence="1">
    <location>
        <begin position="75"/>
        <end position="93"/>
    </location>
</feature>
<dbReference type="GO" id="GO:0031011">
    <property type="term" value="C:Ino80 complex"/>
    <property type="evidence" value="ECO:0007669"/>
    <property type="project" value="InterPro"/>
</dbReference>
<dbReference type="EMBL" id="GECU01011428">
    <property type="protein sequence ID" value="JAS96278.1"/>
    <property type="molecule type" value="Transcribed_RNA"/>
</dbReference>
<dbReference type="InterPro" id="IPR006880">
    <property type="entry name" value="INO80B_C"/>
</dbReference>
<gene>
    <name evidence="3" type="ORF">g.39647</name>
</gene>
<feature type="compositionally biased region" description="Basic and acidic residues" evidence="1">
    <location>
        <begin position="193"/>
        <end position="218"/>
    </location>
</feature>
<sequence length="323" mass="35720">MGKRKDTSTEEEAVLDGDGLLMGTPIKKHKKHKHKKHKKKKSEVDVEGKSSILKMPTLTPTSNEEDLDSSLVITSSQASSTQQKSTSSSPSKGSAKKKKKGKESATSSEEERWLDAIESGKLEEVDDELKKIKPKDPKLMTARQRAMMERKTTDKEPNSSGEQLLALPTGYREKVMTPEMVLKAALKSQKRKQQADEKREKDKKKTMERLLRKQESKSSKTSGKSRTMRRQVPSVTLCYSLDNITITLPPDVDFPLAAVRSVGPPPAKLCGVQNHPLSVGPPPAKLCGVQGCTNLKRYSCSKTGVPLCSLQCYRKNINGSRST</sequence>
<accession>A0A1B6JAU9</accession>
<dbReference type="Pfam" id="PF04438">
    <property type="entry name" value="zf-HIT"/>
    <property type="match status" value="1"/>
</dbReference>